<dbReference type="EMBL" id="VSSQ01030305">
    <property type="protein sequence ID" value="MPM80788.1"/>
    <property type="molecule type" value="Genomic_DNA"/>
</dbReference>
<organism evidence="6">
    <name type="scientific">bioreactor metagenome</name>
    <dbReference type="NCBI Taxonomy" id="1076179"/>
    <lineage>
        <taxon>unclassified sequences</taxon>
        <taxon>metagenomes</taxon>
        <taxon>ecological metagenomes</taxon>
    </lineage>
</organism>
<dbReference type="PANTHER" id="PTHR31760:SF0">
    <property type="entry name" value="S-ADENOSYL-L-METHIONINE-DEPENDENT METHYLTRANSFERASES SUPERFAMILY PROTEIN"/>
    <property type="match status" value="1"/>
</dbReference>
<dbReference type="FunFam" id="3.40.50.150:FF:000041">
    <property type="entry name" value="Ribosomal RNA small subunit methyltransferase G"/>
    <property type="match status" value="1"/>
</dbReference>
<dbReference type="Gene3D" id="3.40.50.150">
    <property type="entry name" value="Vaccinia Virus protein VP39"/>
    <property type="match status" value="1"/>
</dbReference>
<evidence type="ECO:0000256" key="2">
    <source>
        <dbReference type="ARBA" id="ARBA00022552"/>
    </source>
</evidence>
<keyword evidence="3 6" id="KW-0489">Methyltransferase</keyword>
<reference evidence="6" key="1">
    <citation type="submission" date="2019-08" db="EMBL/GenBank/DDBJ databases">
        <authorList>
            <person name="Kucharzyk K."/>
            <person name="Murdoch R.W."/>
            <person name="Higgins S."/>
            <person name="Loffler F."/>
        </authorList>
    </citation>
    <scope>NUCLEOTIDE SEQUENCE</scope>
</reference>
<keyword evidence="2" id="KW-0698">rRNA processing</keyword>
<evidence type="ECO:0000256" key="3">
    <source>
        <dbReference type="ARBA" id="ARBA00022603"/>
    </source>
</evidence>
<dbReference type="PANTHER" id="PTHR31760">
    <property type="entry name" value="S-ADENOSYL-L-METHIONINE-DEPENDENT METHYLTRANSFERASES SUPERFAMILY PROTEIN"/>
    <property type="match status" value="1"/>
</dbReference>
<keyword evidence="1" id="KW-0963">Cytoplasm</keyword>
<dbReference type="CDD" id="cd02440">
    <property type="entry name" value="AdoMet_MTases"/>
    <property type="match status" value="1"/>
</dbReference>
<evidence type="ECO:0000256" key="4">
    <source>
        <dbReference type="ARBA" id="ARBA00022679"/>
    </source>
</evidence>
<dbReference type="InterPro" id="IPR029063">
    <property type="entry name" value="SAM-dependent_MTases_sf"/>
</dbReference>
<evidence type="ECO:0000256" key="1">
    <source>
        <dbReference type="ARBA" id="ARBA00022490"/>
    </source>
</evidence>
<comment type="caution">
    <text evidence="6">The sequence shown here is derived from an EMBL/GenBank/DDBJ whole genome shotgun (WGS) entry which is preliminary data.</text>
</comment>
<dbReference type="PIRSF" id="PIRSF003078">
    <property type="entry name" value="GidB"/>
    <property type="match status" value="1"/>
</dbReference>
<keyword evidence="5" id="KW-0949">S-adenosyl-L-methionine</keyword>
<evidence type="ECO:0000313" key="6">
    <source>
        <dbReference type="EMBL" id="MPM80788.1"/>
    </source>
</evidence>
<keyword evidence="4 6" id="KW-0808">Transferase</keyword>
<dbReference type="GO" id="GO:0005829">
    <property type="term" value="C:cytosol"/>
    <property type="evidence" value="ECO:0007669"/>
    <property type="project" value="TreeGrafter"/>
</dbReference>
<dbReference type="InterPro" id="IPR003682">
    <property type="entry name" value="rRNA_ssu_MeTfrase_G"/>
</dbReference>
<dbReference type="AlphaFoldDB" id="A0A645CVA5"/>
<gene>
    <name evidence="6" type="primary">rsmG_38</name>
    <name evidence="6" type="ORF">SDC9_127838</name>
</gene>
<dbReference type="GO" id="GO:0070043">
    <property type="term" value="F:rRNA (guanine-N7-)-methyltransferase activity"/>
    <property type="evidence" value="ECO:0007669"/>
    <property type="project" value="TreeGrafter"/>
</dbReference>
<dbReference type="HAMAP" id="MF_00074">
    <property type="entry name" value="16SrRNA_methyltr_G"/>
    <property type="match status" value="1"/>
</dbReference>
<accession>A0A645CVA5</accession>
<name>A0A645CVA5_9ZZZZ</name>
<dbReference type="EC" id="2.1.1.-" evidence="6"/>
<dbReference type="NCBIfam" id="TIGR00138">
    <property type="entry name" value="rsmG_gidB"/>
    <property type="match status" value="1"/>
</dbReference>
<evidence type="ECO:0000256" key="5">
    <source>
        <dbReference type="ARBA" id="ARBA00022691"/>
    </source>
</evidence>
<protein>
    <submittedName>
        <fullName evidence="6">Ribosomal RNA small subunit methyltransferase G</fullName>
        <ecNumber evidence="6">2.1.1.-</ecNumber>
    </submittedName>
</protein>
<proteinExistence type="inferred from homology"/>
<dbReference type="Pfam" id="PF02527">
    <property type="entry name" value="GidB"/>
    <property type="match status" value="1"/>
</dbReference>
<dbReference type="SUPFAM" id="SSF53335">
    <property type="entry name" value="S-adenosyl-L-methionine-dependent methyltransferases"/>
    <property type="match status" value="1"/>
</dbReference>
<sequence length="239" mass="26902">MKEDIVAKFKLGAAEWGIDLQEKQLQRFSIYLDFLLQYNEKVNLTALTEEEEVMEKHFLDSLSVMQVAPLRPGMSLIDIGTGAGFPGVPLLIMEPNIQLTLLDSLKKRLNFLEELLSKLDLTAHLVHHRAEDGAHNALYRERFDLAVARAVAPLPVLLEYCLPYVRSGGRFLAMKGPSLTEELAVSQNALHLLGGKAERDCCFQLPFSEQERRLLLVKKLRQTPAKYPRAAGVVKNKPL</sequence>